<comment type="function">
    <text evidence="1">Component of the U5 snRNP complex that is required for spliceosome assembly and for pre-mRNA splicing.</text>
</comment>
<dbReference type="InterPro" id="IPR033648">
    <property type="entry name" value="AAR2_C"/>
</dbReference>
<evidence type="ECO:0000256" key="3">
    <source>
        <dbReference type="ARBA" id="ARBA00016372"/>
    </source>
</evidence>
<evidence type="ECO:0000256" key="6">
    <source>
        <dbReference type="ARBA" id="ARBA00023187"/>
    </source>
</evidence>
<name>A0A9W9Y7B8_9CNID</name>
<dbReference type="InterPro" id="IPR007946">
    <property type="entry name" value="AAR2"/>
</dbReference>
<sequence length="357" mass="40731">MMAGMDPEVAKRLHSEGATLIVLNVPEGTEFGIDYFSWNVGPRFKGVKMIPPGLHFIYYSAVNSGGQSAPRTGMFLYTKRQDVLVMRWDENSEDVLEVDTNEEEKDKYRQGLQDMDTFLGPYPYEHFKKWVSLTNHITEDLLERVQPVCKKISSVTELAQEPLRTRGMASVSEDTISSIAQNQETVIRFTEFPKQKYPEGASAVEISKHNMDGSYALHGLINGLKDRKDVLGELQFAFVCFLVGQVYDAFEHWKKLLNLLCSCDEALSTYGDIFDALIGVLHFQVLEIPKDFFVDIVSTNNFLTTTLQVFFSNLESSTTVDKKLADKARRFRQHLTKRFNWDFESEPDEFAPVVVET</sequence>
<evidence type="ECO:0000259" key="9">
    <source>
        <dbReference type="Pfam" id="PF05282"/>
    </source>
</evidence>
<comment type="caution">
    <text evidence="11">The sequence shown here is derived from an EMBL/GenBank/DDBJ whole genome shotgun (WGS) entry which is preliminary data.</text>
</comment>
<organism evidence="11 12">
    <name type="scientific">Desmophyllum pertusum</name>
    <dbReference type="NCBI Taxonomy" id="174260"/>
    <lineage>
        <taxon>Eukaryota</taxon>
        <taxon>Metazoa</taxon>
        <taxon>Cnidaria</taxon>
        <taxon>Anthozoa</taxon>
        <taxon>Hexacorallia</taxon>
        <taxon>Scleractinia</taxon>
        <taxon>Caryophylliina</taxon>
        <taxon>Caryophylliidae</taxon>
        <taxon>Desmophyllum</taxon>
    </lineage>
</organism>
<feature type="domain" description="AAR2 C-terminal" evidence="9">
    <location>
        <begin position="189"/>
        <end position="344"/>
    </location>
</feature>
<keyword evidence="4" id="KW-0507">mRNA processing</keyword>
<dbReference type="PANTHER" id="PTHR12689:SF4">
    <property type="entry name" value="PROTEIN AAR2 HOMOLOG"/>
    <property type="match status" value="1"/>
</dbReference>
<accession>A0A9W9Y7B8</accession>
<dbReference type="Pfam" id="PF05282">
    <property type="entry name" value="AAR2"/>
    <property type="match status" value="1"/>
</dbReference>
<dbReference type="FunFam" id="2.60.34.20:FF:000001">
    <property type="entry name" value="protein AAR2 homolog"/>
    <property type="match status" value="1"/>
</dbReference>
<proteinExistence type="inferred from homology"/>
<evidence type="ECO:0000256" key="1">
    <source>
        <dbReference type="ARBA" id="ARBA00003708"/>
    </source>
</evidence>
<evidence type="ECO:0000256" key="7">
    <source>
        <dbReference type="ARBA" id="ARBA00030625"/>
    </source>
</evidence>
<dbReference type="Proteomes" id="UP001163046">
    <property type="component" value="Unassembled WGS sequence"/>
</dbReference>
<dbReference type="OrthoDB" id="201752at2759"/>
<evidence type="ECO:0000259" key="10">
    <source>
        <dbReference type="Pfam" id="PF20981"/>
    </source>
</evidence>
<dbReference type="InterPro" id="IPR033647">
    <property type="entry name" value="Aar2_N"/>
</dbReference>
<dbReference type="AlphaFoldDB" id="A0A9W9Y7B8"/>
<reference evidence="11" key="1">
    <citation type="submission" date="2023-01" db="EMBL/GenBank/DDBJ databases">
        <title>Genome assembly of the deep-sea coral Lophelia pertusa.</title>
        <authorList>
            <person name="Herrera S."/>
            <person name="Cordes E."/>
        </authorList>
    </citation>
    <scope>NUCLEOTIDE SEQUENCE</scope>
    <source>
        <strain evidence="11">USNM1676648</strain>
        <tissue evidence="11">Polyp</tissue>
    </source>
</reference>
<dbReference type="GO" id="GO:0005681">
    <property type="term" value="C:spliceosomal complex"/>
    <property type="evidence" value="ECO:0007669"/>
    <property type="project" value="UniProtKB-KW"/>
</dbReference>
<keyword evidence="12" id="KW-1185">Reference proteome</keyword>
<dbReference type="PANTHER" id="PTHR12689">
    <property type="entry name" value="A1 CISTRON SPLICING FACTOR AAR2-RELATED"/>
    <property type="match status" value="1"/>
</dbReference>
<comment type="subunit">
    <text evidence="8">Interacts with PRPF8 (via RNase H homology domain). Component of a U5 snRNP complex that contains PRPF8.</text>
</comment>
<dbReference type="Gene3D" id="2.60.34.20">
    <property type="match status" value="1"/>
</dbReference>
<keyword evidence="6" id="KW-0508">mRNA splicing</keyword>
<dbReference type="GO" id="GO:0000244">
    <property type="term" value="P:spliceosomal tri-snRNP complex assembly"/>
    <property type="evidence" value="ECO:0007669"/>
    <property type="project" value="TreeGrafter"/>
</dbReference>
<dbReference type="Gene3D" id="1.25.40.550">
    <property type="entry name" value="Aar2, C-terminal domain-like"/>
    <property type="match status" value="1"/>
</dbReference>
<dbReference type="InterPro" id="IPR038514">
    <property type="entry name" value="AAR2_C_sf"/>
</dbReference>
<keyword evidence="5" id="KW-0747">Spliceosome</keyword>
<evidence type="ECO:0000256" key="8">
    <source>
        <dbReference type="ARBA" id="ARBA00047009"/>
    </source>
</evidence>
<dbReference type="FunFam" id="1.25.40.550:FF:000001">
    <property type="entry name" value="AAR2 splicing factor homolog"/>
    <property type="match status" value="1"/>
</dbReference>
<evidence type="ECO:0000313" key="11">
    <source>
        <dbReference type="EMBL" id="KAJ7319191.1"/>
    </source>
</evidence>
<evidence type="ECO:0000256" key="4">
    <source>
        <dbReference type="ARBA" id="ARBA00022664"/>
    </source>
</evidence>
<dbReference type="Pfam" id="PF20981">
    <property type="entry name" value="AAR2_1st"/>
    <property type="match status" value="1"/>
</dbReference>
<evidence type="ECO:0000313" key="12">
    <source>
        <dbReference type="Proteomes" id="UP001163046"/>
    </source>
</evidence>
<protein>
    <recommendedName>
        <fullName evidence="3">Protein AAR2 homolog</fullName>
    </recommendedName>
    <alternativeName>
        <fullName evidence="7">AAR2 splicing factor homolog</fullName>
    </alternativeName>
</protein>
<comment type="similarity">
    <text evidence="2">Belongs to the AAR2 family.</text>
</comment>
<evidence type="ECO:0000256" key="5">
    <source>
        <dbReference type="ARBA" id="ARBA00022728"/>
    </source>
</evidence>
<dbReference type="InterPro" id="IPR038516">
    <property type="entry name" value="AAR2_N_sf"/>
</dbReference>
<evidence type="ECO:0000256" key="2">
    <source>
        <dbReference type="ARBA" id="ARBA00006281"/>
    </source>
</evidence>
<dbReference type="CDD" id="cd13777">
    <property type="entry name" value="Aar2_N"/>
    <property type="match status" value="1"/>
</dbReference>
<feature type="domain" description="AAR2 N-terminal" evidence="10">
    <location>
        <begin position="16"/>
        <end position="147"/>
    </location>
</feature>
<dbReference type="EMBL" id="MU827838">
    <property type="protein sequence ID" value="KAJ7319191.1"/>
    <property type="molecule type" value="Genomic_DNA"/>
</dbReference>
<gene>
    <name evidence="11" type="primary">AAR2</name>
    <name evidence="11" type="ORF">OS493_036480</name>
</gene>
<dbReference type="CDD" id="cd13778">
    <property type="entry name" value="Aar2_C"/>
    <property type="match status" value="1"/>
</dbReference>